<dbReference type="EMBL" id="CAJNOK010051495">
    <property type="protein sequence ID" value="CAF1604749.1"/>
    <property type="molecule type" value="Genomic_DNA"/>
</dbReference>
<sequence length="180" mass="20190">MFENVCCSFSVSMVSLCGIPCIGPLDMGNMDVTKERTDDESIDEFTRSWSQSEEDDSSQDSSISTTSRRRSTRCRRPNVKYCSRDFVLQAPTTIPSTGKQQQPPPPDTVVSTTLREIPFDNYPYTSNLLGISIRWPKWGIQDGMLGQSCYHVLNICALDCGVFLLYVMYQTPKSLKTADG</sequence>
<dbReference type="Proteomes" id="UP000682733">
    <property type="component" value="Unassembled WGS sequence"/>
</dbReference>
<evidence type="ECO:0000313" key="4">
    <source>
        <dbReference type="Proteomes" id="UP000677228"/>
    </source>
</evidence>
<feature type="non-terminal residue" evidence="2">
    <location>
        <position position="180"/>
    </location>
</feature>
<comment type="caution">
    <text evidence="2">The sequence shown here is derived from an EMBL/GenBank/DDBJ whole genome shotgun (WGS) entry which is preliminary data.</text>
</comment>
<accession>A0A8S2G1J9</accession>
<protein>
    <submittedName>
        <fullName evidence="2">Uncharacterized protein</fullName>
    </submittedName>
</protein>
<reference evidence="2" key="1">
    <citation type="submission" date="2021-02" db="EMBL/GenBank/DDBJ databases">
        <authorList>
            <person name="Nowell W R."/>
        </authorList>
    </citation>
    <scope>NUCLEOTIDE SEQUENCE</scope>
</reference>
<evidence type="ECO:0000313" key="2">
    <source>
        <dbReference type="EMBL" id="CAF1604749.1"/>
    </source>
</evidence>
<evidence type="ECO:0000313" key="3">
    <source>
        <dbReference type="EMBL" id="CAF4414941.1"/>
    </source>
</evidence>
<dbReference type="Proteomes" id="UP000677228">
    <property type="component" value="Unassembled WGS sequence"/>
</dbReference>
<dbReference type="AlphaFoldDB" id="A0A8S2G1J9"/>
<evidence type="ECO:0000256" key="1">
    <source>
        <dbReference type="SAM" id="MobiDB-lite"/>
    </source>
</evidence>
<proteinExistence type="predicted"/>
<feature type="region of interest" description="Disordered" evidence="1">
    <location>
        <begin position="36"/>
        <end position="72"/>
    </location>
</feature>
<dbReference type="EMBL" id="CAJOBA010075411">
    <property type="protein sequence ID" value="CAF4414941.1"/>
    <property type="molecule type" value="Genomic_DNA"/>
</dbReference>
<name>A0A8S2G1J9_9BILA</name>
<organism evidence="2 4">
    <name type="scientific">Didymodactylos carnosus</name>
    <dbReference type="NCBI Taxonomy" id="1234261"/>
    <lineage>
        <taxon>Eukaryota</taxon>
        <taxon>Metazoa</taxon>
        <taxon>Spiralia</taxon>
        <taxon>Gnathifera</taxon>
        <taxon>Rotifera</taxon>
        <taxon>Eurotatoria</taxon>
        <taxon>Bdelloidea</taxon>
        <taxon>Philodinida</taxon>
        <taxon>Philodinidae</taxon>
        <taxon>Didymodactylos</taxon>
    </lineage>
</organism>
<gene>
    <name evidence="2" type="ORF">OVA965_LOCUS42306</name>
    <name evidence="3" type="ORF">TMI583_LOCUS44171</name>
</gene>